<dbReference type="InterPro" id="IPR007899">
    <property type="entry name" value="CHAD_dom"/>
</dbReference>
<dbReference type="SMART" id="SM00880">
    <property type="entry name" value="CHAD"/>
    <property type="match status" value="1"/>
</dbReference>
<dbReference type="InterPro" id="IPR038186">
    <property type="entry name" value="CHAD_dom_sf"/>
</dbReference>
<accession>A0ABU7R735</accession>
<dbReference type="EMBL" id="JAZGJQ010000001">
    <property type="protein sequence ID" value="MEE6146397.1"/>
    <property type="molecule type" value="Genomic_DNA"/>
</dbReference>
<dbReference type="InterPro" id="IPR013078">
    <property type="entry name" value="His_Pase_superF_clade-1"/>
</dbReference>
<dbReference type="CDD" id="cd07067">
    <property type="entry name" value="HP_PGM_like"/>
    <property type="match status" value="1"/>
</dbReference>
<dbReference type="Gene3D" id="3.40.50.1240">
    <property type="entry name" value="Phosphoglycerate mutase-like"/>
    <property type="match status" value="1"/>
</dbReference>
<protein>
    <submittedName>
        <fullName evidence="2">CHAD domain-containing protein</fullName>
    </submittedName>
</protein>
<proteinExistence type="predicted"/>
<keyword evidence="3" id="KW-1185">Reference proteome</keyword>
<dbReference type="InterPro" id="IPR029033">
    <property type="entry name" value="His_PPase_superfam"/>
</dbReference>
<evidence type="ECO:0000313" key="3">
    <source>
        <dbReference type="Proteomes" id="UP001332931"/>
    </source>
</evidence>
<dbReference type="RefSeq" id="WP_330957164.1">
    <property type="nucleotide sequence ID" value="NZ_JAZGJQ010000001.1"/>
</dbReference>
<comment type="caution">
    <text evidence="2">The sequence shown here is derived from an EMBL/GenBank/DDBJ whole genome shotgun (WGS) entry which is preliminary data.</text>
</comment>
<reference evidence="2 3" key="1">
    <citation type="submission" date="2024-01" db="EMBL/GenBank/DDBJ databases">
        <title>Description of Olsenella sp. nov., isolated from pig feces.</title>
        <authorList>
            <person name="Chang Y.-H."/>
        </authorList>
    </citation>
    <scope>NUCLEOTIDE SEQUENCE [LARGE SCALE GENOMIC DNA]</scope>
    <source>
        <strain evidence="2 3">YH-ols2223</strain>
    </source>
</reference>
<dbReference type="SUPFAM" id="SSF53254">
    <property type="entry name" value="Phosphoglycerate mutase-like"/>
    <property type="match status" value="1"/>
</dbReference>
<name>A0ABU7R735_9ACTN</name>
<evidence type="ECO:0000259" key="1">
    <source>
        <dbReference type="PROSITE" id="PS51708"/>
    </source>
</evidence>
<evidence type="ECO:0000313" key="2">
    <source>
        <dbReference type="EMBL" id="MEE6146397.1"/>
    </source>
</evidence>
<dbReference type="Pfam" id="PF05235">
    <property type="entry name" value="CHAD"/>
    <property type="match status" value="1"/>
</dbReference>
<dbReference type="PANTHER" id="PTHR39339:SF1">
    <property type="entry name" value="CHAD DOMAIN-CONTAINING PROTEIN"/>
    <property type="match status" value="1"/>
</dbReference>
<organism evidence="2 3">
    <name type="scientific">Olsenella absiana</name>
    <dbReference type="NCBI Taxonomy" id="3115222"/>
    <lineage>
        <taxon>Bacteria</taxon>
        <taxon>Bacillati</taxon>
        <taxon>Actinomycetota</taxon>
        <taxon>Coriobacteriia</taxon>
        <taxon>Coriobacteriales</taxon>
        <taxon>Atopobiaceae</taxon>
        <taxon>Olsenella</taxon>
    </lineage>
</organism>
<dbReference type="PROSITE" id="PS51708">
    <property type="entry name" value="CHAD"/>
    <property type="match status" value="1"/>
</dbReference>
<gene>
    <name evidence="2" type="ORF">VXJ25_00085</name>
</gene>
<dbReference type="Pfam" id="PF00300">
    <property type="entry name" value="His_Phos_1"/>
    <property type="match status" value="1"/>
</dbReference>
<dbReference type="Proteomes" id="UP001332931">
    <property type="component" value="Unassembled WGS sequence"/>
</dbReference>
<dbReference type="Gene3D" id="1.40.20.10">
    <property type="entry name" value="CHAD domain"/>
    <property type="match status" value="1"/>
</dbReference>
<sequence length="431" mass="48205">MISRLVLVRHGAPDYTFDGPDLERPLTEGGLRALTDALPSELSLLEPRRGVQIWTSPAKRARQTAKALAEALHQDGGVVAQHDDLYAQDVGLFITELRLSAGTVVAVGHVPFMEQLTEYLTGDRIRFNKGAAASIVFPGQTMEGAVLEWFVQGPDASRWETLITVESRLAKCAKRIEASLDYLLEHPREAEALHKFRVNVRTARSLVAFIRPFQKRRQNIALDTLLADFQHSCSFLRELDGLCERVSAAGEGSTGNLTFLFACEQARDNERTRLIGYLRRRNTRRQLRETLHEMRNVKWRTEVESAGLGVEDFRAEFDALYASCKEGLETCDFTDDEATHALRKRIKRLRYVTENLGDLLDEDRRNVAEASRKAQDELGELCDARVDLGIIATFEKRGAFAGAEADVSAYIERTQARADEIVSSLGPTLGA</sequence>
<dbReference type="PANTHER" id="PTHR39339">
    <property type="entry name" value="SLR1444 PROTEIN"/>
    <property type="match status" value="1"/>
</dbReference>
<feature type="domain" description="CHAD" evidence="1">
    <location>
        <begin position="158"/>
        <end position="431"/>
    </location>
</feature>